<name>A0ABD2CL97_VESMC</name>
<comment type="caution">
    <text evidence="2">The sequence shown here is derived from an EMBL/GenBank/DDBJ whole genome shotgun (WGS) entry which is preliminary data.</text>
</comment>
<keyword evidence="3" id="KW-1185">Reference proteome</keyword>
<evidence type="ECO:0000313" key="3">
    <source>
        <dbReference type="Proteomes" id="UP001607303"/>
    </source>
</evidence>
<feature type="compositionally biased region" description="Acidic residues" evidence="1">
    <location>
        <begin position="21"/>
        <end position="36"/>
    </location>
</feature>
<protein>
    <submittedName>
        <fullName evidence="2">Uncharacterized protein</fullName>
    </submittedName>
</protein>
<reference evidence="2 3" key="1">
    <citation type="journal article" date="2024" name="Ann. Entomol. Soc. Am.">
        <title>Genomic analyses of the southern and eastern yellowjacket wasps (Hymenoptera: Vespidae) reveal evolutionary signatures of social life.</title>
        <authorList>
            <person name="Catto M.A."/>
            <person name="Caine P.B."/>
            <person name="Orr S.E."/>
            <person name="Hunt B.G."/>
            <person name="Goodisman M.A.D."/>
        </authorList>
    </citation>
    <scope>NUCLEOTIDE SEQUENCE [LARGE SCALE GENOMIC DNA]</scope>
    <source>
        <strain evidence="2">232</strain>
        <tissue evidence="2">Head and thorax</tissue>
    </source>
</reference>
<evidence type="ECO:0000256" key="1">
    <source>
        <dbReference type="SAM" id="MobiDB-lite"/>
    </source>
</evidence>
<dbReference type="Proteomes" id="UP001607303">
    <property type="component" value="Unassembled WGS sequence"/>
</dbReference>
<accession>A0ABD2CL97</accession>
<feature type="region of interest" description="Disordered" evidence="1">
    <location>
        <begin position="1"/>
        <end position="59"/>
    </location>
</feature>
<gene>
    <name evidence="2" type="ORF">V1477_005801</name>
</gene>
<dbReference type="EMBL" id="JAYRBN010000039">
    <property type="protein sequence ID" value="KAL2745883.1"/>
    <property type="molecule type" value="Genomic_DNA"/>
</dbReference>
<dbReference type="AlphaFoldDB" id="A0ABD2CL97"/>
<organism evidence="2 3">
    <name type="scientific">Vespula maculifrons</name>
    <name type="common">Eastern yellow jacket</name>
    <name type="synonym">Wasp</name>
    <dbReference type="NCBI Taxonomy" id="7453"/>
    <lineage>
        <taxon>Eukaryota</taxon>
        <taxon>Metazoa</taxon>
        <taxon>Ecdysozoa</taxon>
        <taxon>Arthropoda</taxon>
        <taxon>Hexapoda</taxon>
        <taxon>Insecta</taxon>
        <taxon>Pterygota</taxon>
        <taxon>Neoptera</taxon>
        <taxon>Endopterygota</taxon>
        <taxon>Hymenoptera</taxon>
        <taxon>Apocrita</taxon>
        <taxon>Aculeata</taxon>
        <taxon>Vespoidea</taxon>
        <taxon>Vespidae</taxon>
        <taxon>Vespinae</taxon>
        <taxon>Vespula</taxon>
    </lineage>
</organism>
<proteinExistence type="predicted"/>
<sequence length="59" mass="6509">MPKRRTSKPQRQNDGDGGNGGDDDGDDDDDDDDDDSQRDNFRISRVGPPAKITPSSKFK</sequence>
<evidence type="ECO:0000313" key="2">
    <source>
        <dbReference type="EMBL" id="KAL2745883.1"/>
    </source>
</evidence>